<dbReference type="Pfam" id="PF00225">
    <property type="entry name" value="Kinesin"/>
    <property type="match status" value="1"/>
</dbReference>
<evidence type="ECO:0000256" key="9">
    <source>
        <dbReference type="PROSITE-ProRule" id="PRU00283"/>
    </source>
</evidence>
<dbReference type="InterPro" id="IPR019821">
    <property type="entry name" value="Kinesin_motor_CS"/>
</dbReference>
<dbReference type="PANTHER" id="PTHR47117:SF5">
    <property type="entry name" value="KINESIN-LIKE PROTEIN KIF14"/>
    <property type="match status" value="1"/>
</dbReference>
<proteinExistence type="inferred from homology"/>
<keyword evidence="4 9" id="KW-0547">Nucleotide-binding</keyword>
<feature type="coiled-coil region" evidence="10">
    <location>
        <begin position="583"/>
        <end position="651"/>
    </location>
</feature>
<dbReference type="GO" id="GO:0005874">
    <property type="term" value="C:microtubule"/>
    <property type="evidence" value="ECO:0007669"/>
    <property type="project" value="UniProtKB-KW"/>
</dbReference>
<dbReference type="InterPro" id="IPR008984">
    <property type="entry name" value="SMAD_FHA_dom_sf"/>
</dbReference>
<dbReference type="PROSITE" id="PS50006">
    <property type="entry name" value="FHA_DOMAIN"/>
    <property type="match status" value="1"/>
</dbReference>
<dbReference type="Gene3D" id="2.60.200.20">
    <property type="match status" value="1"/>
</dbReference>
<keyword evidence="15" id="KW-1185">Reference proteome</keyword>
<evidence type="ECO:0000259" key="12">
    <source>
        <dbReference type="PROSITE" id="PS50006"/>
    </source>
</evidence>
<dbReference type="FunFam" id="2.60.200.20:FF:000050">
    <property type="entry name" value="Kinesin-like protein, KLP38B"/>
    <property type="match status" value="1"/>
</dbReference>
<feature type="coiled-coil region" evidence="10">
    <location>
        <begin position="815"/>
        <end position="896"/>
    </location>
</feature>
<feature type="compositionally biased region" description="Polar residues" evidence="11">
    <location>
        <begin position="1167"/>
        <end position="1203"/>
    </location>
</feature>
<dbReference type="InterPro" id="IPR001752">
    <property type="entry name" value="Kinesin_motor_dom"/>
</dbReference>
<protein>
    <recommendedName>
        <fullName evidence="16">Kinesin motor domain-containing protein</fullName>
    </recommendedName>
</protein>
<evidence type="ECO:0000256" key="11">
    <source>
        <dbReference type="SAM" id="MobiDB-lite"/>
    </source>
</evidence>
<dbReference type="AlphaFoldDB" id="A0ABD2W0C7"/>
<dbReference type="SUPFAM" id="SSF49879">
    <property type="entry name" value="SMAD/FHA domain"/>
    <property type="match status" value="1"/>
</dbReference>
<evidence type="ECO:0000256" key="5">
    <source>
        <dbReference type="ARBA" id="ARBA00022840"/>
    </source>
</evidence>
<feature type="compositionally biased region" description="Polar residues" evidence="11">
    <location>
        <begin position="38"/>
        <end position="60"/>
    </location>
</feature>
<dbReference type="GO" id="GO:0005524">
    <property type="term" value="F:ATP binding"/>
    <property type="evidence" value="ECO:0007669"/>
    <property type="project" value="UniProtKB-UniRule"/>
</dbReference>
<evidence type="ECO:0000256" key="8">
    <source>
        <dbReference type="ARBA" id="ARBA00023212"/>
    </source>
</evidence>
<feature type="domain" description="Kinesin motor" evidence="13">
    <location>
        <begin position="215"/>
        <end position="568"/>
    </location>
</feature>
<dbReference type="Pfam" id="PF16183">
    <property type="entry name" value="Kinesin_assoc"/>
    <property type="match status" value="1"/>
</dbReference>
<comment type="subcellular location">
    <subcellularLocation>
        <location evidence="1">Cytoplasm</location>
        <location evidence="1">Cytoskeleton</location>
    </subcellularLocation>
</comment>
<evidence type="ECO:0000256" key="6">
    <source>
        <dbReference type="ARBA" id="ARBA00023054"/>
    </source>
</evidence>
<reference evidence="14 15" key="1">
    <citation type="journal article" date="2024" name="bioRxiv">
        <title>A reference genome for Trichogramma kaykai: A tiny desert-dwelling parasitoid wasp with competing sex-ratio distorters.</title>
        <authorList>
            <person name="Culotta J."/>
            <person name="Lindsey A.R."/>
        </authorList>
    </citation>
    <scope>NUCLEOTIDE SEQUENCE [LARGE SCALE GENOMIC DNA]</scope>
    <source>
        <strain evidence="14 15">KSX58</strain>
    </source>
</reference>
<dbReference type="PROSITE" id="PS00411">
    <property type="entry name" value="KINESIN_MOTOR_1"/>
    <property type="match status" value="1"/>
</dbReference>
<evidence type="ECO:0008006" key="16">
    <source>
        <dbReference type="Google" id="ProtNLM"/>
    </source>
</evidence>
<gene>
    <name evidence="14" type="ORF">TKK_017961</name>
</gene>
<dbReference type="SUPFAM" id="SSF52540">
    <property type="entry name" value="P-loop containing nucleoside triphosphate hydrolases"/>
    <property type="match status" value="1"/>
</dbReference>
<dbReference type="Pfam" id="PF00498">
    <property type="entry name" value="FHA"/>
    <property type="match status" value="1"/>
</dbReference>
<evidence type="ECO:0000256" key="1">
    <source>
        <dbReference type="ARBA" id="ARBA00004245"/>
    </source>
</evidence>
<comment type="caution">
    <text evidence="14">The sequence shown here is derived from an EMBL/GenBank/DDBJ whole genome shotgun (WGS) entry which is preliminary data.</text>
</comment>
<dbReference type="InterPro" id="IPR000253">
    <property type="entry name" value="FHA_dom"/>
</dbReference>
<dbReference type="SMART" id="SM00129">
    <property type="entry name" value="KISc"/>
    <property type="match status" value="1"/>
</dbReference>
<feature type="compositionally biased region" description="Polar residues" evidence="11">
    <location>
        <begin position="1214"/>
        <end position="1224"/>
    </location>
</feature>
<keyword evidence="8" id="KW-0206">Cytoskeleton</keyword>
<evidence type="ECO:0000313" key="15">
    <source>
        <dbReference type="Proteomes" id="UP001627154"/>
    </source>
</evidence>
<organism evidence="14 15">
    <name type="scientific">Trichogramma kaykai</name>
    <dbReference type="NCBI Taxonomy" id="54128"/>
    <lineage>
        <taxon>Eukaryota</taxon>
        <taxon>Metazoa</taxon>
        <taxon>Ecdysozoa</taxon>
        <taxon>Arthropoda</taxon>
        <taxon>Hexapoda</taxon>
        <taxon>Insecta</taxon>
        <taxon>Pterygota</taxon>
        <taxon>Neoptera</taxon>
        <taxon>Endopterygota</taxon>
        <taxon>Hymenoptera</taxon>
        <taxon>Apocrita</taxon>
        <taxon>Proctotrupomorpha</taxon>
        <taxon>Chalcidoidea</taxon>
        <taxon>Trichogrammatidae</taxon>
        <taxon>Trichogramma</taxon>
    </lineage>
</organism>
<dbReference type="EMBL" id="JBJJXI010000146">
    <property type="protein sequence ID" value="KAL3386451.1"/>
    <property type="molecule type" value="Genomic_DNA"/>
</dbReference>
<dbReference type="GO" id="GO:0003774">
    <property type="term" value="F:cytoskeletal motor activity"/>
    <property type="evidence" value="ECO:0007669"/>
    <property type="project" value="UniProtKB-UniRule"/>
</dbReference>
<keyword evidence="3" id="KW-0493">Microtubule</keyword>
<feature type="domain" description="FHA" evidence="12">
    <location>
        <begin position="712"/>
        <end position="767"/>
    </location>
</feature>
<evidence type="ECO:0000256" key="2">
    <source>
        <dbReference type="ARBA" id="ARBA00022490"/>
    </source>
</evidence>
<dbReference type="Gene3D" id="3.40.850.10">
    <property type="entry name" value="Kinesin motor domain"/>
    <property type="match status" value="1"/>
</dbReference>
<feature type="binding site" evidence="9">
    <location>
        <begin position="304"/>
        <end position="311"/>
    </location>
    <ligand>
        <name>ATP</name>
        <dbReference type="ChEBI" id="CHEBI:30616"/>
    </ligand>
</feature>
<dbReference type="PROSITE" id="PS50067">
    <property type="entry name" value="KINESIN_MOTOR_2"/>
    <property type="match status" value="1"/>
</dbReference>
<feature type="region of interest" description="Disordered" evidence="11">
    <location>
        <begin position="1167"/>
        <end position="1238"/>
    </location>
</feature>
<accession>A0ABD2W0C7</accession>
<feature type="region of interest" description="Disordered" evidence="11">
    <location>
        <begin position="38"/>
        <end position="167"/>
    </location>
</feature>
<evidence type="ECO:0000256" key="3">
    <source>
        <dbReference type="ARBA" id="ARBA00022701"/>
    </source>
</evidence>
<keyword evidence="5 9" id="KW-0067">ATP-binding</keyword>
<dbReference type="PRINTS" id="PR00380">
    <property type="entry name" value="KINESINHEAVY"/>
</dbReference>
<sequence>MERCRNMSRANNTSGESAKQHGFCNAIFSAPVNFNKENNPPSFKASDTPTNVSGNTSRGSPTCKRNLINYLPINKSKEQVTSNNKNVGLKSYNRTPKSSNKNFVRSSSDITVSNQSQLSATSTKFPSDEKLKSSNKNTSNPRLSGDKTPVTHFCTPKNYHPRSASNSALKPKRYFSETTLPQTPDCYNPVHLETPRAKTENTMEEQTVAEGENSNLTVGIRVRPLSFKEQMEPKIMSIVDVSEQSVIVDCDTSQHTFSYDHCFISRNDPTARGSATQEAVFNTIALPLVQNAFEGYNVCLFAYGQTGSGKSYSMMGADPVQTDESEIHPGTGIIPRFCHEIFSRVALDHKNKTTVEISYFEIYNEKIHDLLISNSNGAKRAPLKVREHPVLGPYIVDLSQHIVQNYDDLKAWLRVGNSQRATAATGMNEKSSRSHSIFSIILTQTKESKAVANSKTGDASRRSKINLVDLAGSERLSSTGASGERLREGVSINKSLLTLGKVIGSLSEGTSEKRRGFVPYRESVLTWLLKESLGGNSRTAMLATISPANVHLEETLATLRYACQARSIVNRVRVNEDPHDRTIRQLKAEVQRLRSLHDDYERRLGLSSNKLESSDTASDSSEEIVNKQREIDQLKDQLKKMEEQLFFNQKSWEEKLREAQEKKATELAYLRRCGIAVELDYQRKNTQPCLINLAADPMLSGTLLYLLPVGRVKIGRPARPGTPAKQLDIVLDGPLVKQLHCTIENKHGKLTFYPEKDGDNYVNGELVKGRVRLKHGDRLVIGGNHYFKVSNPEEQKDFKGSQDSITPIDFDYAYQEVLQIQEEKLRAELEESKQKAMKELENAKREVEMQLDSQKLQYEKEIEKLGSNLEEQKQALEDLNRKKMELEREKDLLASEIETNNKIRRIEIEDSGIAITPYRTNFLQELEEILNGTTANVHTALSIKTSMEAMKTGGISLHEIQLLVREATQTCREVGVNYEFHQQQIVVDKGLEPVIRVRDKDNMVESLWKPMRFLDWMHRLRDHELEHSIRELQDSKDKWEPFEDSDIVPDSLYDSRISVNITPVKRQLNESLSQFSVDASFLDDSLADKTTESIVQKRRDDMHQCIIQMELASKTLKGLCNQYESQDVSLKVSKALSKIGDTLKYIQDSLEEKRYDTISSFNINGTVETTSASDSTGEQPDNNTSLYENSTSCRTSDMNSAVPSPTIKYFPDSNAPQPTKSNLRTGCPFLKNDDATGSTRSVRFDFK</sequence>
<dbReference type="InterPro" id="IPR032405">
    <property type="entry name" value="Kinesin_assoc"/>
</dbReference>
<evidence type="ECO:0000256" key="7">
    <source>
        <dbReference type="ARBA" id="ARBA00023175"/>
    </source>
</evidence>
<feature type="compositionally biased region" description="Polar residues" evidence="11">
    <location>
        <begin position="79"/>
        <end position="125"/>
    </location>
</feature>
<evidence type="ECO:0000313" key="14">
    <source>
        <dbReference type="EMBL" id="KAL3386451.1"/>
    </source>
</evidence>
<keyword evidence="7 9" id="KW-0505">Motor protein</keyword>
<comment type="similarity">
    <text evidence="9">Belongs to the TRAFAC class myosin-kinesin ATPase superfamily. Kinesin family.</text>
</comment>
<keyword evidence="6 10" id="KW-0175">Coiled coil</keyword>
<dbReference type="InterPro" id="IPR036961">
    <property type="entry name" value="Kinesin_motor_dom_sf"/>
</dbReference>
<evidence type="ECO:0000256" key="4">
    <source>
        <dbReference type="ARBA" id="ARBA00022741"/>
    </source>
</evidence>
<dbReference type="PANTHER" id="PTHR47117">
    <property type="entry name" value="STAR-RELATED LIPID TRANSFER PROTEIN 9"/>
    <property type="match status" value="1"/>
</dbReference>
<dbReference type="Proteomes" id="UP001627154">
    <property type="component" value="Unassembled WGS sequence"/>
</dbReference>
<evidence type="ECO:0000259" key="13">
    <source>
        <dbReference type="PROSITE" id="PS50067"/>
    </source>
</evidence>
<evidence type="ECO:0000256" key="10">
    <source>
        <dbReference type="SAM" id="Coils"/>
    </source>
</evidence>
<dbReference type="InterPro" id="IPR027417">
    <property type="entry name" value="P-loop_NTPase"/>
</dbReference>
<keyword evidence="2" id="KW-0963">Cytoplasm</keyword>
<dbReference type="FunFam" id="3.40.850.10:FF:000042">
    <property type="entry name" value="Kinesin family member 14"/>
    <property type="match status" value="1"/>
</dbReference>
<name>A0ABD2W0C7_9HYME</name>